<proteinExistence type="predicted"/>
<accession>A0A8I0KUK5</accession>
<evidence type="ECO:0000259" key="4">
    <source>
        <dbReference type="PROSITE" id="PS50006"/>
    </source>
</evidence>
<gene>
    <name evidence="5" type="ORF">H8R10_06100</name>
</gene>
<evidence type="ECO:0000256" key="2">
    <source>
        <dbReference type="SAM" id="MobiDB-lite"/>
    </source>
</evidence>
<name>A0A8I0KUK5_9ACTO</name>
<keyword evidence="3" id="KW-1133">Transmembrane helix</keyword>
<dbReference type="InterPro" id="IPR000253">
    <property type="entry name" value="FHA_dom"/>
</dbReference>
<keyword evidence="3" id="KW-0472">Membrane</keyword>
<evidence type="ECO:0000256" key="3">
    <source>
        <dbReference type="SAM" id="Phobius"/>
    </source>
</evidence>
<feature type="region of interest" description="Disordered" evidence="2">
    <location>
        <begin position="45"/>
        <end position="71"/>
    </location>
</feature>
<dbReference type="EMBL" id="JACRUO010000001">
    <property type="protein sequence ID" value="MBD3689798.1"/>
    <property type="molecule type" value="Genomic_DNA"/>
</dbReference>
<dbReference type="InterPro" id="IPR050923">
    <property type="entry name" value="Cell_Proc_Reg/RNA_Proc"/>
</dbReference>
<evidence type="ECO:0000313" key="6">
    <source>
        <dbReference type="Proteomes" id="UP000627538"/>
    </source>
</evidence>
<feature type="domain" description="FHA" evidence="4">
    <location>
        <begin position="85"/>
        <end position="134"/>
    </location>
</feature>
<dbReference type="AlphaFoldDB" id="A0A8I0KUK5"/>
<dbReference type="CDD" id="cd00060">
    <property type="entry name" value="FHA"/>
    <property type="match status" value="1"/>
</dbReference>
<feature type="compositionally biased region" description="Basic residues" evidence="2">
    <location>
        <begin position="45"/>
        <end position="56"/>
    </location>
</feature>
<protein>
    <submittedName>
        <fullName evidence="5">FHA domain-containing protein</fullName>
    </submittedName>
</protein>
<sequence length="157" mass="17107">MGSELLYTLIRFGFLALLWLFVFAAIFVLRGDMFARSLSSRRVTKARRKAKSRRPRGGIGAEPHHLSVTGGPQAGASLPLGSSAIRVGRSAACSLVIDDSYASSQHARFYKSDGVWHVEDLGSTNGTFVDGERLTSPRQLAIGMEVRIGQTILELTR</sequence>
<dbReference type="PROSITE" id="PS50006">
    <property type="entry name" value="FHA_DOMAIN"/>
    <property type="match status" value="1"/>
</dbReference>
<dbReference type="Gene3D" id="2.60.200.20">
    <property type="match status" value="1"/>
</dbReference>
<keyword evidence="6" id="KW-1185">Reference proteome</keyword>
<keyword evidence="3" id="KW-0812">Transmembrane</keyword>
<dbReference type="SMART" id="SM00240">
    <property type="entry name" value="FHA"/>
    <property type="match status" value="1"/>
</dbReference>
<dbReference type="Proteomes" id="UP000627538">
    <property type="component" value="Unassembled WGS sequence"/>
</dbReference>
<evidence type="ECO:0000256" key="1">
    <source>
        <dbReference type="ARBA" id="ARBA00022553"/>
    </source>
</evidence>
<evidence type="ECO:0000313" key="5">
    <source>
        <dbReference type="EMBL" id="MBD3689798.1"/>
    </source>
</evidence>
<dbReference type="SUPFAM" id="SSF49879">
    <property type="entry name" value="SMAD/FHA domain"/>
    <property type="match status" value="1"/>
</dbReference>
<comment type="caution">
    <text evidence="5">The sequence shown here is derived from an EMBL/GenBank/DDBJ whole genome shotgun (WGS) entry which is preliminary data.</text>
</comment>
<reference evidence="5 6" key="1">
    <citation type="submission" date="2020-08" db="EMBL/GenBank/DDBJ databases">
        <title>Winkia gen. nov., sp. nov., isolated from faeces of the Anser albifrons in China.</title>
        <authorList>
            <person name="Liu Q."/>
        </authorList>
    </citation>
    <scope>NUCLEOTIDE SEQUENCE [LARGE SCALE GENOMIC DNA]</scope>
    <source>
        <strain evidence="5 6">C62</strain>
    </source>
</reference>
<feature type="transmembrane region" description="Helical" evidence="3">
    <location>
        <begin position="6"/>
        <end position="29"/>
    </location>
</feature>
<organism evidence="5 6">
    <name type="scientific">Nanchangia anserum</name>
    <dbReference type="NCBI Taxonomy" id="2692125"/>
    <lineage>
        <taxon>Bacteria</taxon>
        <taxon>Bacillati</taxon>
        <taxon>Actinomycetota</taxon>
        <taxon>Actinomycetes</taxon>
        <taxon>Actinomycetales</taxon>
        <taxon>Actinomycetaceae</taxon>
        <taxon>Nanchangia</taxon>
    </lineage>
</organism>
<keyword evidence="1" id="KW-0597">Phosphoprotein</keyword>
<dbReference type="PANTHER" id="PTHR23308">
    <property type="entry name" value="NUCLEAR INHIBITOR OF PROTEIN PHOSPHATASE-1"/>
    <property type="match status" value="1"/>
</dbReference>
<dbReference type="InterPro" id="IPR008984">
    <property type="entry name" value="SMAD_FHA_dom_sf"/>
</dbReference>
<dbReference type="Pfam" id="PF00498">
    <property type="entry name" value="FHA"/>
    <property type="match status" value="1"/>
</dbReference>
<dbReference type="RefSeq" id="WP_191071821.1">
    <property type="nucleotide sequence ID" value="NZ_CP060506.1"/>
</dbReference>